<dbReference type="AlphaFoldDB" id="A0A1I6SWC2"/>
<feature type="domain" description="HTH bat-type" evidence="3">
    <location>
        <begin position="153"/>
        <end position="204"/>
    </location>
</feature>
<keyword evidence="2" id="KW-0804">Transcription</keyword>
<dbReference type="InterPro" id="IPR007050">
    <property type="entry name" value="HTH_bacterioopsin"/>
</dbReference>
<dbReference type="OrthoDB" id="156233at2157"/>
<sequence>MTTVVELDVPAEHLGFAQTFDRVPTFEFLISGLIGGGPPLVYVTGPDWEQIESALESDPSADIVASVDDASDGRWVVRLEFNQGIQTFQRIVSEHDGAILEASGADGRWSLKLLFHERADVSECHAAFDEEDFGVRVTRVSPMDDSPDSQTPLTKTQYETIVKAHELGYFDVPRQVTLEELASELDISHQALSERLRRSHSALVSAELSNRIAPTGLDS</sequence>
<evidence type="ECO:0000256" key="2">
    <source>
        <dbReference type="ARBA" id="ARBA00023163"/>
    </source>
</evidence>
<dbReference type="InterPro" id="IPR031803">
    <property type="entry name" value="BAT_GAF/HTH-assoc"/>
</dbReference>
<keyword evidence="1" id="KW-0805">Transcription regulation</keyword>
<keyword evidence="6" id="KW-1185">Reference proteome</keyword>
<reference evidence="6" key="1">
    <citation type="submission" date="2016-10" db="EMBL/GenBank/DDBJ databases">
        <authorList>
            <person name="Varghese N."/>
            <person name="Submissions S."/>
        </authorList>
    </citation>
    <scope>NUCLEOTIDE SEQUENCE [LARGE SCALE GENOMIC DNA]</scope>
    <source>
        <strain evidence="6">DSM 22427</strain>
    </source>
</reference>
<dbReference type="EMBL" id="FOZS01000002">
    <property type="protein sequence ID" value="SFS81162.1"/>
    <property type="molecule type" value="Genomic_DNA"/>
</dbReference>
<dbReference type="Pfam" id="PF04967">
    <property type="entry name" value="HTH_10"/>
    <property type="match status" value="1"/>
</dbReference>
<evidence type="ECO:0000259" key="4">
    <source>
        <dbReference type="Pfam" id="PF15915"/>
    </source>
</evidence>
<gene>
    <name evidence="5" type="ORF">SAMN04488556_2953</name>
</gene>
<evidence type="ECO:0000313" key="6">
    <source>
        <dbReference type="Proteomes" id="UP000199199"/>
    </source>
</evidence>
<name>A0A1I6SWC2_9EURY</name>
<feature type="domain" description="Bacterioopsin transcriptional activator GAF and HTH associated" evidence="4">
    <location>
        <begin position="40"/>
        <end position="150"/>
    </location>
</feature>
<dbReference type="PANTHER" id="PTHR34236:SF1">
    <property type="entry name" value="DIMETHYL SULFOXIDE REDUCTASE TRANSCRIPTIONAL ACTIVATOR"/>
    <property type="match status" value="1"/>
</dbReference>
<protein>
    <submittedName>
        <fullName evidence="5">Predicted DNA binding protein, contains HTH domain</fullName>
    </submittedName>
</protein>
<evidence type="ECO:0000259" key="3">
    <source>
        <dbReference type="Pfam" id="PF04967"/>
    </source>
</evidence>
<dbReference type="PANTHER" id="PTHR34236">
    <property type="entry name" value="DIMETHYL SULFOXIDE REDUCTASE TRANSCRIPTIONAL ACTIVATOR"/>
    <property type="match status" value="1"/>
</dbReference>
<dbReference type="Proteomes" id="UP000199199">
    <property type="component" value="Unassembled WGS sequence"/>
</dbReference>
<evidence type="ECO:0000256" key="1">
    <source>
        <dbReference type="ARBA" id="ARBA00023015"/>
    </source>
</evidence>
<dbReference type="Pfam" id="PF15915">
    <property type="entry name" value="BAT"/>
    <property type="match status" value="1"/>
</dbReference>
<evidence type="ECO:0000313" key="5">
    <source>
        <dbReference type="EMBL" id="SFS81162.1"/>
    </source>
</evidence>
<proteinExistence type="predicted"/>
<dbReference type="RefSeq" id="WP_092905399.1">
    <property type="nucleotide sequence ID" value="NZ_FOZS01000002.1"/>
</dbReference>
<accession>A0A1I6SWC2</accession>
<organism evidence="5 6">
    <name type="scientific">Halostagnicola kamekurae</name>
    <dbReference type="NCBI Taxonomy" id="619731"/>
    <lineage>
        <taxon>Archaea</taxon>
        <taxon>Methanobacteriati</taxon>
        <taxon>Methanobacteriota</taxon>
        <taxon>Stenosarchaea group</taxon>
        <taxon>Halobacteria</taxon>
        <taxon>Halobacteriales</taxon>
        <taxon>Natrialbaceae</taxon>
        <taxon>Halostagnicola</taxon>
    </lineage>
</organism>